<name>A0A7S3RAR2_DUNTE</name>
<dbReference type="SUPFAM" id="SSF103511">
    <property type="entry name" value="Chlorophyll a-b binding protein"/>
    <property type="match status" value="1"/>
</dbReference>
<dbReference type="AlphaFoldDB" id="A0A7S3RAR2"/>
<sequence length="206" mass="21649">MLMNKFSTRQSALARGSNAHRALSVPRPVLVRAQEPEQAPQTAAPQEPQAPQGPLSPAEQEIRATQAVAAMQSQQKPPAGSKEADANSILNNMNEAINGRAAMMGFVFAIAGELATNHGVVSQVAGRYENQELVERALAGSDLGFGAVVALTTIGTLMPRLIAGEGPQDRSFGPFTPGLEKTLGRVAMMGFAGLLILEDVMGHPLL</sequence>
<accession>A0A7S3RAR2</accession>
<comment type="subcellular location">
    <subcellularLocation>
        <location evidence="1">Plastid</location>
        <location evidence="1">Chloroplast</location>
    </subcellularLocation>
</comment>
<evidence type="ECO:0000256" key="3">
    <source>
        <dbReference type="ARBA" id="ARBA00022640"/>
    </source>
</evidence>
<keyword evidence="2" id="KW-0150">Chloroplast</keyword>
<feature type="compositionally biased region" description="Low complexity" evidence="4">
    <location>
        <begin position="36"/>
        <end position="52"/>
    </location>
</feature>
<dbReference type="GO" id="GO:0009507">
    <property type="term" value="C:chloroplast"/>
    <property type="evidence" value="ECO:0007669"/>
    <property type="project" value="UniProtKB-SubCell"/>
</dbReference>
<reference evidence="5" key="1">
    <citation type="submission" date="2021-01" db="EMBL/GenBank/DDBJ databases">
        <authorList>
            <person name="Corre E."/>
            <person name="Pelletier E."/>
            <person name="Niang G."/>
            <person name="Scheremetjew M."/>
            <person name="Finn R."/>
            <person name="Kale V."/>
            <person name="Holt S."/>
            <person name="Cochrane G."/>
            <person name="Meng A."/>
            <person name="Brown T."/>
            <person name="Cohen L."/>
        </authorList>
    </citation>
    <scope>NUCLEOTIDE SEQUENCE</scope>
    <source>
        <strain evidence="5">CCMP1320</strain>
    </source>
</reference>
<feature type="compositionally biased region" description="Polar residues" evidence="4">
    <location>
        <begin position="1"/>
        <end position="11"/>
    </location>
</feature>
<evidence type="ECO:0000256" key="1">
    <source>
        <dbReference type="ARBA" id="ARBA00004229"/>
    </source>
</evidence>
<evidence type="ECO:0000313" key="5">
    <source>
        <dbReference type="EMBL" id="CAE0507561.1"/>
    </source>
</evidence>
<evidence type="ECO:0000256" key="2">
    <source>
        <dbReference type="ARBA" id="ARBA00022528"/>
    </source>
</evidence>
<dbReference type="Gene3D" id="1.10.3460.10">
    <property type="entry name" value="Chlorophyll a/b binding protein domain"/>
    <property type="match status" value="1"/>
</dbReference>
<gene>
    <name evidence="5" type="ORF">DTER00134_LOCUS22638</name>
</gene>
<dbReference type="EMBL" id="HBIP01037470">
    <property type="protein sequence ID" value="CAE0507561.1"/>
    <property type="molecule type" value="Transcribed_RNA"/>
</dbReference>
<proteinExistence type="predicted"/>
<evidence type="ECO:0000256" key="4">
    <source>
        <dbReference type="SAM" id="MobiDB-lite"/>
    </source>
</evidence>
<dbReference type="InterPro" id="IPR022796">
    <property type="entry name" value="Chloroa_b-bind"/>
</dbReference>
<organism evidence="5">
    <name type="scientific">Dunaliella tertiolecta</name>
    <name type="common">Green alga</name>
    <dbReference type="NCBI Taxonomy" id="3047"/>
    <lineage>
        <taxon>Eukaryota</taxon>
        <taxon>Viridiplantae</taxon>
        <taxon>Chlorophyta</taxon>
        <taxon>core chlorophytes</taxon>
        <taxon>Chlorophyceae</taxon>
        <taxon>CS clade</taxon>
        <taxon>Chlamydomonadales</taxon>
        <taxon>Dunaliellaceae</taxon>
        <taxon>Dunaliella</taxon>
    </lineage>
</organism>
<dbReference type="Pfam" id="PF00504">
    <property type="entry name" value="Chloroa_b-bind"/>
    <property type="match status" value="1"/>
</dbReference>
<keyword evidence="3" id="KW-0934">Plastid</keyword>
<feature type="region of interest" description="Disordered" evidence="4">
    <location>
        <begin position="1"/>
        <end position="59"/>
    </location>
</feature>
<protein>
    <submittedName>
        <fullName evidence="5">Uncharacterized protein</fullName>
    </submittedName>
</protein>